<organism evidence="1 2">
    <name type="scientific">Oxobacter pfennigii</name>
    <dbReference type="NCBI Taxonomy" id="36849"/>
    <lineage>
        <taxon>Bacteria</taxon>
        <taxon>Bacillati</taxon>
        <taxon>Bacillota</taxon>
        <taxon>Clostridia</taxon>
        <taxon>Eubacteriales</taxon>
        <taxon>Clostridiaceae</taxon>
        <taxon>Oxobacter</taxon>
    </lineage>
</organism>
<proteinExistence type="predicted"/>
<name>A0A0P9AAV9_9CLOT</name>
<dbReference type="RefSeq" id="WP_054876903.1">
    <property type="nucleotide sequence ID" value="NZ_LKET01000068.1"/>
</dbReference>
<keyword evidence="2" id="KW-1185">Reference proteome</keyword>
<dbReference type="AlphaFoldDB" id="A0A0P9AAV9"/>
<dbReference type="STRING" id="36849.OXPF_39420"/>
<dbReference type="OrthoDB" id="9802430at2"/>
<evidence type="ECO:0000313" key="1">
    <source>
        <dbReference type="EMBL" id="KPU42163.1"/>
    </source>
</evidence>
<comment type="caution">
    <text evidence="1">The sequence shown here is derived from an EMBL/GenBank/DDBJ whole genome shotgun (WGS) entry which is preliminary data.</text>
</comment>
<accession>A0A0P9AAV9</accession>
<dbReference type="Proteomes" id="UP000050326">
    <property type="component" value="Unassembled WGS sequence"/>
</dbReference>
<protein>
    <submittedName>
        <fullName evidence="1">Uncharacterized protein</fullName>
    </submittedName>
</protein>
<dbReference type="EMBL" id="LKET01000068">
    <property type="protein sequence ID" value="KPU42163.1"/>
    <property type="molecule type" value="Genomic_DNA"/>
</dbReference>
<sequence>MNLKDIIENDVQNLFFNLNEFAELHNINNRELVVVVDNDQLIKRSKKEYDGISVGEILYFVRAADYGNPPKVDEIQIFDNQSMLVFDVRISDGVYEIILKRNE</sequence>
<reference evidence="1 2" key="1">
    <citation type="submission" date="2015-09" db="EMBL/GenBank/DDBJ databases">
        <title>Genome sequence of Oxobacter pfennigii DSM 3222.</title>
        <authorList>
            <person name="Poehlein A."/>
            <person name="Bengelsdorf F.R."/>
            <person name="Schiel-Bengelsdorf B."/>
            <person name="Duerre P."/>
            <person name="Daniel R."/>
        </authorList>
    </citation>
    <scope>NUCLEOTIDE SEQUENCE [LARGE SCALE GENOMIC DNA]</scope>
    <source>
        <strain evidence="1 2">DSM 3222</strain>
    </source>
</reference>
<evidence type="ECO:0000313" key="2">
    <source>
        <dbReference type="Proteomes" id="UP000050326"/>
    </source>
</evidence>
<gene>
    <name evidence="1" type="ORF">OXPF_39420</name>
</gene>